<dbReference type="AlphaFoldDB" id="A0A4Z0YQ14"/>
<dbReference type="SUPFAM" id="SSF47336">
    <property type="entry name" value="ACP-like"/>
    <property type="match status" value="1"/>
</dbReference>
<evidence type="ECO:0000256" key="1">
    <source>
        <dbReference type="ARBA" id="ARBA00022450"/>
    </source>
</evidence>
<keyword evidence="2" id="KW-0597">Phosphoprotein</keyword>
<dbReference type="GO" id="GO:0016491">
    <property type="term" value="F:oxidoreductase activity"/>
    <property type="evidence" value="ECO:0007669"/>
    <property type="project" value="UniProtKB-KW"/>
</dbReference>
<organism evidence="5 6">
    <name type="scientific">Xylaria hypoxylon</name>
    <dbReference type="NCBI Taxonomy" id="37992"/>
    <lineage>
        <taxon>Eukaryota</taxon>
        <taxon>Fungi</taxon>
        <taxon>Dikarya</taxon>
        <taxon>Ascomycota</taxon>
        <taxon>Pezizomycotina</taxon>
        <taxon>Sordariomycetes</taxon>
        <taxon>Xylariomycetidae</taxon>
        <taxon>Xylariales</taxon>
        <taxon>Xylariaceae</taxon>
        <taxon>Xylaria</taxon>
    </lineage>
</organism>
<dbReference type="InterPro" id="IPR057326">
    <property type="entry name" value="KR_dom"/>
</dbReference>
<dbReference type="OrthoDB" id="329835at2759"/>
<name>A0A4Z0YQ14_9PEZI</name>
<dbReference type="Gene3D" id="1.10.1200.10">
    <property type="entry name" value="ACP-like"/>
    <property type="match status" value="1"/>
</dbReference>
<keyword evidence="1" id="KW-0596">Phosphopantetheine</keyword>
<protein>
    <recommendedName>
        <fullName evidence="4">Carrier domain-containing protein</fullName>
    </recommendedName>
</protein>
<dbReference type="Gene3D" id="3.40.50.720">
    <property type="entry name" value="NAD(P)-binding Rossmann-like Domain"/>
    <property type="match status" value="1"/>
</dbReference>
<evidence type="ECO:0000256" key="3">
    <source>
        <dbReference type="ARBA" id="ARBA00023002"/>
    </source>
</evidence>
<evidence type="ECO:0000313" key="5">
    <source>
        <dbReference type="EMBL" id="TGJ79686.1"/>
    </source>
</evidence>
<dbReference type="GO" id="GO:0006633">
    <property type="term" value="P:fatty acid biosynthetic process"/>
    <property type="evidence" value="ECO:0007669"/>
    <property type="project" value="TreeGrafter"/>
</dbReference>
<keyword evidence="3" id="KW-0560">Oxidoreductase</keyword>
<keyword evidence="6" id="KW-1185">Reference proteome</keyword>
<dbReference type="InterPro" id="IPR009081">
    <property type="entry name" value="PP-bd_ACP"/>
</dbReference>
<dbReference type="GO" id="GO:0031177">
    <property type="term" value="F:phosphopantetheine binding"/>
    <property type="evidence" value="ECO:0007669"/>
    <property type="project" value="InterPro"/>
</dbReference>
<feature type="domain" description="Carrier" evidence="4">
    <location>
        <begin position="272"/>
        <end position="350"/>
    </location>
</feature>
<dbReference type="InterPro" id="IPR020806">
    <property type="entry name" value="PKS_PP-bd"/>
</dbReference>
<dbReference type="Pfam" id="PF08659">
    <property type="entry name" value="KR"/>
    <property type="match status" value="1"/>
</dbReference>
<dbReference type="Pfam" id="PF00550">
    <property type="entry name" value="PP-binding"/>
    <property type="match status" value="1"/>
</dbReference>
<dbReference type="SMART" id="SM00822">
    <property type="entry name" value="PKS_KR"/>
    <property type="match status" value="1"/>
</dbReference>
<comment type="caution">
    <text evidence="5">The sequence shown here is derived from an EMBL/GenBank/DDBJ whole genome shotgun (WGS) entry which is preliminary data.</text>
</comment>
<dbReference type="STRING" id="37992.A0A4Z0YQ14"/>
<dbReference type="PANTHER" id="PTHR43775">
    <property type="entry name" value="FATTY ACID SYNTHASE"/>
    <property type="match status" value="1"/>
</dbReference>
<reference evidence="5 6" key="1">
    <citation type="submission" date="2019-03" db="EMBL/GenBank/DDBJ databases">
        <title>Draft genome sequence of Xylaria hypoxylon DSM 108379, a ubiquitous saprotrophic-parasitic fungi on hardwood.</title>
        <authorList>
            <person name="Buettner E."/>
            <person name="Leonhardt S."/>
            <person name="Gebauer A.M."/>
            <person name="Liers C."/>
            <person name="Hofrichter M."/>
            <person name="Kellner H."/>
        </authorList>
    </citation>
    <scope>NUCLEOTIDE SEQUENCE [LARGE SCALE GENOMIC DNA]</scope>
    <source>
        <strain evidence="5 6">DSM 108379</strain>
    </source>
</reference>
<evidence type="ECO:0000256" key="2">
    <source>
        <dbReference type="ARBA" id="ARBA00022553"/>
    </source>
</evidence>
<evidence type="ECO:0000313" key="6">
    <source>
        <dbReference type="Proteomes" id="UP000297716"/>
    </source>
</evidence>
<dbReference type="InterPro" id="IPR036291">
    <property type="entry name" value="NAD(P)-bd_dom_sf"/>
</dbReference>
<proteinExistence type="predicted"/>
<accession>A0A4Z0YQ14</accession>
<dbReference type="InterPro" id="IPR036736">
    <property type="entry name" value="ACP-like_sf"/>
</dbReference>
<evidence type="ECO:0000259" key="4">
    <source>
        <dbReference type="PROSITE" id="PS50075"/>
    </source>
</evidence>
<dbReference type="Proteomes" id="UP000297716">
    <property type="component" value="Unassembled WGS sequence"/>
</dbReference>
<dbReference type="InterPro" id="IPR050091">
    <property type="entry name" value="PKS_NRPS_Biosynth_Enz"/>
</dbReference>
<gene>
    <name evidence="5" type="ORF">E0Z10_g9083</name>
</gene>
<dbReference type="SUPFAM" id="SSF51735">
    <property type="entry name" value="NAD(P)-binding Rossmann-fold domains"/>
    <property type="match status" value="1"/>
</dbReference>
<dbReference type="PROSITE" id="PS50075">
    <property type="entry name" value="CARRIER"/>
    <property type="match status" value="1"/>
</dbReference>
<dbReference type="PANTHER" id="PTHR43775:SF50">
    <property type="entry name" value="HIGHLY REDUCING POLYKETIDE SYNTHASE SRDA"/>
    <property type="match status" value="1"/>
</dbReference>
<dbReference type="EMBL" id="SKBN01000269">
    <property type="protein sequence ID" value="TGJ79686.1"/>
    <property type="molecule type" value="Genomic_DNA"/>
</dbReference>
<dbReference type="SMART" id="SM00823">
    <property type="entry name" value="PKS_PP"/>
    <property type="match status" value="1"/>
</dbReference>
<dbReference type="InterPro" id="IPR013968">
    <property type="entry name" value="PKS_KR"/>
</dbReference>
<dbReference type="GO" id="GO:0004312">
    <property type="term" value="F:fatty acid synthase activity"/>
    <property type="evidence" value="ECO:0007669"/>
    <property type="project" value="TreeGrafter"/>
</dbReference>
<sequence>MRSVGADVTVVRGDVCHMDDVIETINACNKTGHAIGGVIQAAMKVDADLFHHMSLEAWHSVIQPKLTGSWNLHKALEGNDAALDFFLMTSSVSGSVGSAAESNYCAANAFLDGFARWRRTQNKAAMSVGLGMIEEVGFLHDNPEVKAMQLRKGIQPLNESEFLQIIDLALVESLNERNHVTSLDLMKSHILTGMEPLGIRDGFRGNSSASGEFAATDSRMAIISAAITAHRATEDVKPQGKNLEHLAANIPWLRDVNLHAVASLISEIDAPSLEIGALALIRKRFALMLLTMPDEIDNHRPLIDFGVDSMLGAEFRTWLWNTFRVDIPFLDILSSGQTLAILARKVAQKLIAKG</sequence>
<dbReference type="GO" id="GO:0044550">
    <property type="term" value="P:secondary metabolite biosynthetic process"/>
    <property type="evidence" value="ECO:0007669"/>
    <property type="project" value="TreeGrafter"/>
</dbReference>